<accession>A0A448IA49</accession>
<feature type="domain" description="Mce/MlaD" evidence="3">
    <location>
        <begin position="43"/>
        <end position="117"/>
    </location>
</feature>
<feature type="compositionally biased region" description="Pro residues" evidence="1">
    <location>
        <begin position="437"/>
        <end position="460"/>
    </location>
</feature>
<reference evidence="5 6" key="1">
    <citation type="submission" date="2018-12" db="EMBL/GenBank/DDBJ databases">
        <authorList>
            <consortium name="Pathogen Informatics"/>
        </authorList>
    </citation>
    <scope>NUCLEOTIDE SEQUENCE [LARGE SCALE GENOMIC DNA]</scope>
    <source>
        <strain evidence="5 6">NCTC10485</strain>
    </source>
</reference>
<evidence type="ECO:0000256" key="2">
    <source>
        <dbReference type="SAM" id="Phobius"/>
    </source>
</evidence>
<dbReference type="Proteomes" id="UP000282551">
    <property type="component" value="Chromosome"/>
</dbReference>
<feature type="domain" description="Mammalian cell entry C-terminal" evidence="4">
    <location>
        <begin position="123"/>
        <end position="343"/>
    </location>
</feature>
<keyword evidence="2" id="KW-0472">Membrane</keyword>
<keyword evidence="2" id="KW-0812">Transmembrane</keyword>
<dbReference type="InterPro" id="IPR024516">
    <property type="entry name" value="Mce_C"/>
</dbReference>
<evidence type="ECO:0000313" key="5">
    <source>
        <dbReference type="EMBL" id="VEG49271.1"/>
    </source>
</evidence>
<evidence type="ECO:0000313" key="6">
    <source>
        <dbReference type="Proteomes" id="UP000282551"/>
    </source>
</evidence>
<feature type="transmembrane region" description="Helical" evidence="2">
    <location>
        <begin position="12"/>
        <end position="35"/>
    </location>
</feature>
<name>A0A448IA49_MYCCI</name>
<evidence type="ECO:0000259" key="4">
    <source>
        <dbReference type="Pfam" id="PF11887"/>
    </source>
</evidence>
<evidence type="ECO:0000256" key="1">
    <source>
        <dbReference type="SAM" id="MobiDB-lite"/>
    </source>
</evidence>
<dbReference type="GO" id="GO:0051701">
    <property type="term" value="P:biological process involved in interaction with host"/>
    <property type="evidence" value="ECO:0007669"/>
    <property type="project" value="TreeGrafter"/>
</dbReference>
<organism evidence="5 6">
    <name type="scientific">Mycolicibacterium chitae</name>
    <name type="common">Mycobacterium chitae</name>
    <dbReference type="NCBI Taxonomy" id="1792"/>
    <lineage>
        <taxon>Bacteria</taxon>
        <taxon>Bacillati</taxon>
        <taxon>Actinomycetota</taxon>
        <taxon>Actinomycetes</taxon>
        <taxon>Mycobacteriales</taxon>
        <taxon>Mycobacteriaceae</taxon>
        <taxon>Mycolicibacterium</taxon>
    </lineage>
</organism>
<feature type="compositionally biased region" description="Pro residues" evidence="1">
    <location>
        <begin position="474"/>
        <end position="484"/>
    </location>
</feature>
<dbReference type="InterPro" id="IPR005693">
    <property type="entry name" value="Mce"/>
</dbReference>
<protein>
    <submittedName>
        <fullName evidence="5">Virulence factor Mce family protein</fullName>
    </submittedName>
</protein>
<dbReference type="AlphaFoldDB" id="A0A448IA49"/>
<feature type="compositionally biased region" description="Low complexity" evidence="1">
    <location>
        <begin position="424"/>
        <end position="436"/>
    </location>
</feature>
<dbReference type="EMBL" id="LR134355">
    <property type="protein sequence ID" value="VEG49271.1"/>
    <property type="molecule type" value="Genomic_DNA"/>
</dbReference>
<keyword evidence="6" id="KW-1185">Reference proteome</keyword>
<keyword evidence="2" id="KW-1133">Transmembrane helix</keyword>
<dbReference type="InterPro" id="IPR003399">
    <property type="entry name" value="Mce/MlaD"/>
</dbReference>
<dbReference type="InterPro" id="IPR052336">
    <property type="entry name" value="MlaD_Phospholipid_Transporter"/>
</dbReference>
<dbReference type="GO" id="GO:0005576">
    <property type="term" value="C:extracellular region"/>
    <property type="evidence" value="ECO:0007669"/>
    <property type="project" value="TreeGrafter"/>
</dbReference>
<evidence type="ECO:0000259" key="3">
    <source>
        <dbReference type="Pfam" id="PF02470"/>
    </source>
</evidence>
<dbReference type="Pfam" id="PF11887">
    <property type="entry name" value="Mce4_CUP1"/>
    <property type="match status" value="1"/>
</dbReference>
<dbReference type="NCBIfam" id="TIGR00996">
    <property type="entry name" value="Mtu_fam_mce"/>
    <property type="match status" value="1"/>
</dbReference>
<gene>
    <name evidence="5" type="ORF">NCTC10485_03578</name>
</gene>
<feature type="compositionally biased region" description="Low complexity" evidence="1">
    <location>
        <begin position="461"/>
        <end position="473"/>
    </location>
</feature>
<sequence>MEPRKGERKIHPLWSTAFMFTTIIGLILLSTALFAGTFRSFVPVTLASDRAGLVMESGAKVKMRGVEVGRVAGISGGQQTVELKLELFPDQVALIPANVDAQIRAATAFGAKYVDLVYPDDPSPQALSAGAVVRSRNVSTEVNTVFQNIVGVLNQVDPPKLNSVLTALADGVRGQGERIGRATTDANTVLLEWNHRADTIREDWRAFRDFNDAYGDAAPDILRVMDAASTTSTTISTHAEGLDAVLLSVLGMTRSGIDTFGPSLGDLNRGINVLEPTTNTLQTYSPTYTCVIQGVIWFLEDAGGYEAIGGNGKSLVADAGLLLGDAPYRYPDHLPIVGAKGGPGGKPGCGSLPDATKNFPVRHLVTNTGFGTGMDIRPNPGIGFPGWANYFPVTRAVPEPPSIRNNFGGPAIGPVPYPGAPAYGADLYADDGTPLWPGLPPAPPPSDQPPPDPNNLPPGTEPFAPTVPAMVTPTPLPPPPPTQP</sequence>
<dbReference type="PANTHER" id="PTHR33371">
    <property type="entry name" value="INTERMEMBRANE PHOSPHOLIPID TRANSPORT SYSTEM BINDING PROTEIN MLAD-RELATED"/>
    <property type="match status" value="1"/>
</dbReference>
<dbReference type="Pfam" id="PF02470">
    <property type="entry name" value="MlaD"/>
    <property type="match status" value="1"/>
</dbReference>
<feature type="region of interest" description="Disordered" evidence="1">
    <location>
        <begin position="424"/>
        <end position="484"/>
    </location>
</feature>
<dbReference type="PANTHER" id="PTHR33371:SF19">
    <property type="entry name" value="MCE-FAMILY PROTEIN MCE4A"/>
    <property type="match status" value="1"/>
</dbReference>
<dbReference type="OrthoDB" id="3460188at2"/>
<proteinExistence type="predicted"/>